<gene>
    <name evidence="2" type="ORF">Dia5BBH33_08840</name>
</gene>
<dbReference type="KEGG" id="dho:Dia5BBH33_08840"/>
<evidence type="ECO:0000313" key="3">
    <source>
        <dbReference type="Proteomes" id="UP000320585"/>
    </source>
</evidence>
<protein>
    <recommendedName>
        <fullName evidence="4">DUF1492 domain-containing protein</fullName>
    </recommendedName>
</protein>
<keyword evidence="3" id="KW-1185">Reference proteome</keyword>
<evidence type="ECO:0008006" key="4">
    <source>
        <dbReference type="Google" id="ProtNLM"/>
    </source>
</evidence>
<dbReference type="Pfam" id="PF07374">
    <property type="entry name" value="DUF1492"/>
    <property type="match status" value="1"/>
</dbReference>
<reference evidence="3" key="1">
    <citation type="submission" date="2019-05" db="EMBL/GenBank/DDBJ databases">
        <title>Complete genome sequencing of Dialister sp. strain 5BBH33.</title>
        <authorList>
            <person name="Sakamoto M."/>
            <person name="Murakami T."/>
            <person name="Mori H."/>
        </authorList>
    </citation>
    <scope>NUCLEOTIDE SEQUENCE [LARGE SCALE GENOMIC DNA]</scope>
    <source>
        <strain evidence="3">5BBH33</strain>
    </source>
</reference>
<evidence type="ECO:0000313" key="2">
    <source>
        <dbReference type="EMBL" id="BBK24949.1"/>
    </source>
</evidence>
<name>A0A8D4UU53_9FIRM</name>
<evidence type="ECO:0000256" key="1">
    <source>
        <dbReference type="SAM" id="Coils"/>
    </source>
</evidence>
<proteinExistence type="predicted"/>
<dbReference type="AlphaFoldDB" id="A0A8D4UU53"/>
<feature type="coiled-coil region" evidence="1">
    <location>
        <begin position="15"/>
        <end position="73"/>
    </location>
</feature>
<dbReference type="RefSeq" id="WP_143332462.1">
    <property type="nucleotide sequence ID" value="NZ_AP019697.1"/>
</dbReference>
<dbReference type="GeneID" id="92716100"/>
<organism evidence="2 3">
    <name type="scientific">Dialister hominis</name>
    <dbReference type="NCBI Taxonomy" id="2582419"/>
    <lineage>
        <taxon>Bacteria</taxon>
        <taxon>Bacillati</taxon>
        <taxon>Bacillota</taxon>
        <taxon>Negativicutes</taxon>
        <taxon>Veillonellales</taxon>
        <taxon>Veillonellaceae</taxon>
        <taxon>Dialister</taxon>
    </lineage>
</organism>
<dbReference type="Proteomes" id="UP000320585">
    <property type="component" value="Chromosome"/>
</dbReference>
<dbReference type="EMBL" id="AP019697">
    <property type="protein sequence ID" value="BBK24949.1"/>
    <property type="molecule type" value="Genomic_DNA"/>
</dbReference>
<sequence length="145" mass="17121">MRGDIEKLKGFLNSIRKQQADYFSLQEELRRLEFEAHNLRGVQMGEKVQSGHCANLEEIVEKLEAYHAKVNKAYLELIEKRDKGEELISKEEDGVRRAVLRRRYIQCERWGDIAEKMNFAESNIYKIHGEALVDLEPFFRESDFN</sequence>
<keyword evidence="1" id="KW-0175">Coiled coil</keyword>
<dbReference type="InterPro" id="IPR010861">
    <property type="entry name" value="DUF1492"/>
</dbReference>
<accession>A0A8D4UU53</accession>